<accession>A0ABY7CZQ0</accession>
<organism evidence="2 3">
    <name type="scientific">Puccinia triticina</name>
    <dbReference type="NCBI Taxonomy" id="208348"/>
    <lineage>
        <taxon>Eukaryota</taxon>
        <taxon>Fungi</taxon>
        <taxon>Dikarya</taxon>
        <taxon>Basidiomycota</taxon>
        <taxon>Pucciniomycotina</taxon>
        <taxon>Pucciniomycetes</taxon>
        <taxon>Pucciniales</taxon>
        <taxon>Pucciniaceae</taxon>
        <taxon>Puccinia</taxon>
    </lineage>
</organism>
<dbReference type="Proteomes" id="UP001164743">
    <property type="component" value="Chromosome 13A"/>
</dbReference>
<keyword evidence="3" id="KW-1185">Reference proteome</keyword>
<sequence length="78" mass="8605">MSDGPLARLAFRRIRHSVSNVGQSVMPPKRKEPDCSPPPNRNSRNSKSAKVVEIDDEEERIINVSNSDGEATTSKSLN</sequence>
<evidence type="ECO:0000313" key="3">
    <source>
        <dbReference type="Proteomes" id="UP001164743"/>
    </source>
</evidence>
<feature type="region of interest" description="Disordered" evidence="1">
    <location>
        <begin position="18"/>
        <end position="78"/>
    </location>
</feature>
<evidence type="ECO:0000256" key="1">
    <source>
        <dbReference type="SAM" id="MobiDB-lite"/>
    </source>
</evidence>
<dbReference type="RefSeq" id="XP_053026356.1">
    <property type="nucleotide sequence ID" value="XM_053162375.1"/>
</dbReference>
<feature type="compositionally biased region" description="Polar residues" evidence="1">
    <location>
        <begin position="63"/>
        <end position="78"/>
    </location>
</feature>
<reference evidence="2" key="1">
    <citation type="submission" date="2022-10" db="EMBL/GenBank/DDBJ databases">
        <title>Puccinia triticina Genome sequencing and assembly.</title>
        <authorList>
            <person name="Li C."/>
        </authorList>
    </citation>
    <scope>NUCLEOTIDE SEQUENCE</scope>
    <source>
        <strain evidence="2">Pt15</strain>
    </source>
</reference>
<dbReference type="EMBL" id="CP110433">
    <property type="protein sequence ID" value="WAQ90801.1"/>
    <property type="molecule type" value="Genomic_DNA"/>
</dbReference>
<protein>
    <submittedName>
        <fullName evidence="2">Uncharacterized protein</fullName>
    </submittedName>
</protein>
<gene>
    <name evidence="2" type="ORF">PtA15_13A200</name>
</gene>
<proteinExistence type="predicted"/>
<evidence type="ECO:0000313" key="2">
    <source>
        <dbReference type="EMBL" id="WAQ90801.1"/>
    </source>
</evidence>
<name>A0ABY7CZQ0_9BASI</name>
<dbReference type="GeneID" id="77803270"/>